<dbReference type="Pfam" id="PF02513">
    <property type="entry name" value="Spin-Ssty"/>
    <property type="match status" value="3"/>
</dbReference>
<dbReference type="Gene3D" id="2.80.10.70">
    <property type="entry name" value="Spindlin/Ssty"/>
    <property type="match status" value="1"/>
</dbReference>
<dbReference type="InterPro" id="IPR003671">
    <property type="entry name" value="SPIN/Ssty"/>
</dbReference>
<evidence type="ECO:0000313" key="4">
    <source>
        <dbReference type="Proteomes" id="UP000002494"/>
    </source>
</evidence>
<dbReference type="InterPro" id="IPR042567">
    <property type="entry name" value="SPIN/Ssty_sf"/>
</dbReference>
<gene>
    <name evidence="3" type="primary">LOC134486252</name>
</gene>
<evidence type="ECO:0000256" key="2">
    <source>
        <dbReference type="SAM" id="MobiDB-lite"/>
    </source>
</evidence>
<dbReference type="GeneTree" id="ENSGT00950000182925"/>
<comment type="similarity">
    <text evidence="1">Belongs to the SPIN/STSY family.</text>
</comment>
<accession>A0ABK0M5B9</accession>
<feature type="compositionally biased region" description="Basic residues" evidence="2">
    <location>
        <begin position="1"/>
        <end position="10"/>
    </location>
</feature>
<reference evidence="3" key="1">
    <citation type="submission" date="2024-01" db="EMBL/GenBank/DDBJ databases">
        <title>GRCr8: a new rat reference genome assembly contstructed from accurate long reads and long range scaffolding.</title>
        <authorList>
            <person name="Doris P.A."/>
            <person name="Kalbfleisch T."/>
            <person name="Li K."/>
            <person name="Howe K."/>
            <person name="Wood J."/>
        </authorList>
    </citation>
    <scope>NUCLEOTIDE SEQUENCE [LARGE SCALE GENOMIC DNA]</scope>
    <source>
        <strain evidence="3">Brown Norway</strain>
    </source>
</reference>
<dbReference type="Ensembl" id="ENSRNOT00000160211.1">
    <property type="protein sequence ID" value="ENSRNOP00000112725.1"/>
    <property type="gene ID" value="ENSRNOG00000075048.1"/>
</dbReference>
<evidence type="ECO:0000313" key="3">
    <source>
        <dbReference type="Ensembl" id="ENSRNOP00000112725.1"/>
    </source>
</evidence>
<reference evidence="3" key="3">
    <citation type="submission" date="2025-09" db="UniProtKB">
        <authorList>
            <consortium name="Ensembl"/>
        </authorList>
    </citation>
    <scope>IDENTIFICATION</scope>
    <source>
        <strain evidence="3">Brown Norway</strain>
    </source>
</reference>
<reference evidence="3" key="2">
    <citation type="submission" date="2025-08" db="UniProtKB">
        <authorList>
            <consortium name="Ensembl"/>
        </authorList>
    </citation>
    <scope>IDENTIFICATION</scope>
    <source>
        <strain evidence="3">Brown Norway</strain>
    </source>
</reference>
<evidence type="ECO:0008006" key="5">
    <source>
        <dbReference type="Google" id="ProtNLM"/>
    </source>
</evidence>
<sequence length="242" mass="28063">MSTAKKKSMFLRRMSTPSFQKRRRRRPSPQALGDIVGCRISQGWKEGDEPITQWKAIILDQLPTNPSLYLVKYDGIECVYGLALHSDERILKLKVLPHKVVFPQVKDAHLASAMVGRVVEHKFEGKHGSKDNWRRVVLAQVPIMKDWFYITYEKDPVLYIYQHLDDYTEGNLRIIPETPPAHVKSDVDSDILTDQCVQFTRSDASKKIGEVIYQVLAKSSVYFFKFDGNVHIYFYDLVEKNR</sequence>
<dbReference type="Proteomes" id="UP000002494">
    <property type="component" value="Chromosome 3"/>
</dbReference>
<proteinExistence type="inferred from homology"/>
<keyword evidence="4" id="KW-1185">Reference proteome</keyword>
<protein>
    <recommendedName>
        <fullName evidence="5">Y-linked testis-specific protein 1-like</fullName>
    </recommendedName>
</protein>
<evidence type="ECO:0000256" key="1">
    <source>
        <dbReference type="ARBA" id="ARBA00009467"/>
    </source>
</evidence>
<organism evidence="3 4">
    <name type="scientific">Rattus norvegicus</name>
    <name type="common">Rat</name>
    <dbReference type="NCBI Taxonomy" id="10116"/>
    <lineage>
        <taxon>Eukaryota</taxon>
        <taxon>Metazoa</taxon>
        <taxon>Chordata</taxon>
        <taxon>Craniata</taxon>
        <taxon>Vertebrata</taxon>
        <taxon>Euteleostomi</taxon>
        <taxon>Mammalia</taxon>
        <taxon>Eutheria</taxon>
        <taxon>Euarchontoglires</taxon>
        <taxon>Glires</taxon>
        <taxon>Rodentia</taxon>
        <taxon>Myomorpha</taxon>
        <taxon>Muroidea</taxon>
        <taxon>Muridae</taxon>
        <taxon>Murinae</taxon>
        <taxon>Rattus</taxon>
    </lineage>
</organism>
<name>A0ABK0M5B9_RAT</name>
<dbReference type="PANTHER" id="PTHR10405">
    <property type="entry name" value="SPINDLIN"/>
    <property type="match status" value="1"/>
</dbReference>
<feature type="region of interest" description="Disordered" evidence="2">
    <location>
        <begin position="1"/>
        <end position="29"/>
    </location>
</feature>